<sequence length="54" mass="6403">MSQVLENDDFYYSEKGYKIFTEKYLLKRGYCCQDGCKHCPYGYSKKTGTIKSRK</sequence>
<dbReference type="AlphaFoldDB" id="A0A0B7HS12"/>
<gene>
    <name evidence="1" type="ORF">CCAN12_810040</name>
</gene>
<protein>
    <submittedName>
        <fullName evidence="1">Uncharacterized protein</fullName>
    </submittedName>
</protein>
<dbReference type="Pfam" id="PF17653">
    <property type="entry name" value="DUF5522"/>
    <property type="match status" value="1"/>
</dbReference>
<dbReference type="RefSeq" id="WP_157908817.1">
    <property type="nucleotide sequence ID" value="NZ_CP022382.1"/>
</dbReference>
<name>A0A0B7HS12_9FLAO</name>
<accession>A0A0B7HS12</accession>
<dbReference type="GeneID" id="69581474"/>
<evidence type="ECO:0000313" key="2">
    <source>
        <dbReference type="Proteomes" id="UP000044026"/>
    </source>
</evidence>
<reference evidence="1 2" key="1">
    <citation type="submission" date="2015-01" db="EMBL/GenBank/DDBJ databases">
        <authorList>
            <person name="Xiang T."/>
            <person name="Song Y."/>
            <person name="Huang L."/>
            <person name="Wang B."/>
            <person name="Wu P."/>
        </authorList>
    </citation>
    <scope>NUCLEOTIDE SEQUENCE [LARGE SCALE GENOMIC DNA]</scope>
    <source>
        <strain evidence="1 2">Cc12</strain>
    </source>
</reference>
<dbReference type="Proteomes" id="UP000044026">
    <property type="component" value="Unassembled WGS sequence"/>
</dbReference>
<evidence type="ECO:0000313" key="1">
    <source>
        <dbReference type="EMBL" id="CEN41414.1"/>
    </source>
</evidence>
<proteinExistence type="predicted"/>
<organism evidence="1 2">
    <name type="scientific">Capnocytophaga canimorsus</name>
    <dbReference type="NCBI Taxonomy" id="28188"/>
    <lineage>
        <taxon>Bacteria</taxon>
        <taxon>Pseudomonadati</taxon>
        <taxon>Bacteroidota</taxon>
        <taxon>Flavobacteriia</taxon>
        <taxon>Flavobacteriales</taxon>
        <taxon>Flavobacteriaceae</taxon>
        <taxon>Capnocytophaga</taxon>
    </lineage>
</organism>
<dbReference type="EMBL" id="CDOE01000080">
    <property type="protein sequence ID" value="CEN41414.1"/>
    <property type="molecule type" value="Genomic_DNA"/>
</dbReference>
<dbReference type="InterPro" id="IPR040807">
    <property type="entry name" value="DUF5522"/>
</dbReference>